<keyword evidence="13" id="KW-1185">Reference proteome</keyword>
<dbReference type="EMBL" id="GL984297">
    <property type="protein sequence ID" value="EGR28040.1"/>
    <property type="molecule type" value="Genomic_DNA"/>
</dbReference>
<comment type="subcellular location">
    <subcellularLocation>
        <location evidence="1 10">Cytoplasm</location>
        <location evidence="1 10">Cytoskeleton</location>
    </subcellularLocation>
</comment>
<keyword evidence="5 10" id="KW-0493">Microtubule</keyword>
<dbReference type="InterPro" id="IPR016561">
    <property type="entry name" value="DYNLRB1/2"/>
</dbReference>
<dbReference type="Gene3D" id="3.30.450.30">
    <property type="entry name" value="Dynein light chain 2a, cytoplasmic"/>
    <property type="match status" value="1"/>
</dbReference>
<keyword evidence="4 10" id="KW-0963">Cytoplasm</keyword>
<evidence type="ECO:0000256" key="7">
    <source>
        <dbReference type="ARBA" id="ARBA00023175"/>
    </source>
</evidence>
<dbReference type="OrthoDB" id="299194at2759"/>
<keyword evidence="7 10" id="KW-0505">Motor protein</keyword>
<evidence type="ECO:0000256" key="3">
    <source>
        <dbReference type="ARBA" id="ARBA00022448"/>
    </source>
</evidence>
<evidence type="ECO:0000313" key="12">
    <source>
        <dbReference type="EMBL" id="EGR28040.1"/>
    </source>
</evidence>
<keyword evidence="8 10" id="KW-0206">Cytoskeleton</keyword>
<dbReference type="GO" id="GO:0007018">
    <property type="term" value="P:microtubule-based movement"/>
    <property type="evidence" value="ECO:0007669"/>
    <property type="project" value="UniProtKB-UniRule"/>
</dbReference>
<dbReference type="InterPro" id="IPR004942">
    <property type="entry name" value="Roadblock/LAMTOR2_dom"/>
</dbReference>
<evidence type="ECO:0000256" key="10">
    <source>
        <dbReference type="PIRNR" id="PIRNR009998"/>
    </source>
</evidence>
<evidence type="ECO:0000256" key="8">
    <source>
        <dbReference type="ARBA" id="ARBA00023212"/>
    </source>
</evidence>
<sequence>MSEVEETLQRINTHKSVQGIVIVNSEGSIIRSTYQGDQKALGEKIAINIPQLAAKARSTVRDLDENNDLVFLRIKSKNNEIMVAPDKDFILIVVQAKNDQKDQP</sequence>
<dbReference type="RefSeq" id="XP_004027385.1">
    <property type="nucleotide sequence ID" value="XM_004027336.1"/>
</dbReference>
<reference evidence="12 13" key="1">
    <citation type="submission" date="2011-07" db="EMBL/GenBank/DDBJ databases">
        <authorList>
            <person name="Coyne R."/>
            <person name="Brami D."/>
            <person name="Johnson J."/>
            <person name="Hostetler J."/>
            <person name="Hannick L."/>
            <person name="Clark T."/>
            <person name="Cassidy-Hanley D."/>
            <person name="Inman J."/>
        </authorList>
    </citation>
    <scope>NUCLEOTIDE SEQUENCE [LARGE SCALE GENOMIC DNA]</scope>
    <source>
        <strain evidence="12 13">G5</strain>
    </source>
</reference>
<evidence type="ECO:0000256" key="5">
    <source>
        <dbReference type="ARBA" id="ARBA00022701"/>
    </source>
</evidence>
<dbReference type="PANTHER" id="PTHR10779">
    <property type="entry name" value="DYNEIN LIGHT CHAIN ROADBLOCK"/>
    <property type="match status" value="1"/>
</dbReference>
<keyword evidence="3 10" id="KW-0813">Transport</keyword>
<protein>
    <recommendedName>
        <fullName evidence="10">Dynein light chain roadblock</fullName>
    </recommendedName>
</protein>
<keyword evidence="6 10" id="KW-0243">Dynein</keyword>
<dbReference type="GO" id="GO:0045505">
    <property type="term" value="F:dynein intermediate chain binding"/>
    <property type="evidence" value="ECO:0007669"/>
    <property type="project" value="UniProtKB-UniRule"/>
</dbReference>
<evidence type="ECO:0000256" key="4">
    <source>
        <dbReference type="ARBA" id="ARBA00022490"/>
    </source>
</evidence>
<dbReference type="FunCoup" id="G0R3C1">
    <property type="interactions" value="7"/>
</dbReference>
<dbReference type="AlphaFoldDB" id="G0R3C1"/>
<dbReference type="STRING" id="857967.G0R3C1"/>
<evidence type="ECO:0000256" key="9">
    <source>
        <dbReference type="ARBA" id="ARBA00025362"/>
    </source>
</evidence>
<gene>
    <name evidence="12" type="ORF">IMG5_184420</name>
</gene>
<dbReference type="OMA" id="NEIMCAP"/>
<comment type="function">
    <text evidence="9">Acts as one of several non-catalytic accessory components of the cytoplasmic dynein 1 complex that are thought to be involved in linking dynein to cargos and to adapter proteins that regulate dynein function. Cytoplasmic dynein 1 acts as a motor for the intracellular retrograde motility of vesicles and organelles along microtubules.</text>
</comment>
<accession>G0R3C1</accession>
<dbReference type="GO" id="GO:0005874">
    <property type="term" value="C:microtubule"/>
    <property type="evidence" value="ECO:0007669"/>
    <property type="project" value="UniProtKB-UniRule"/>
</dbReference>
<dbReference type="Pfam" id="PF03259">
    <property type="entry name" value="Robl_LC7"/>
    <property type="match status" value="1"/>
</dbReference>
<evidence type="ECO:0000256" key="6">
    <source>
        <dbReference type="ARBA" id="ARBA00023017"/>
    </source>
</evidence>
<dbReference type="SMART" id="SM00960">
    <property type="entry name" value="Robl_LC7"/>
    <property type="match status" value="1"/>
</dbReference>
<dbReference type="Proteomes" id="UP000008983">
    <property type="component" value="Unassembled WGS sequence"/>
</dbReference>
<proteinExistence type="inferred from homology"/>
<evidence type="ECO:0000259" key="11">
    <source>
        <dbReference type="SMART" id="SM00960"/>
    </source>
</evidence>
<dbReference type="eggNOG" id="KOG4115">
    <property type="taxonomic scope" value="Eukaryota"/>
</dbReference>
<organism evidence="12 13">
    <name type="scientific">Ichthyophthirius multifiliis</name>
    <name type="common">White spot disease agent</name>
    <name type="synonym">Ich</name>
    <dbReference type="NCBI Taxonomy" id="5932"/>
    <lineage>
        <taxon>Eukaryota</taxon>
        <taxon>Sar</taxon>
        <taxon>Alveolata</taxon>
        <taxon>Ciliophora</taxon>
        <taxon>Intramacronucleata</taxon>
        <taxon>Oligohymenophorea</taxon>
        <taxon>Hymenostomatida</taxon>
        <taxon>Ophryoglenina</taxon>
        <taxon>Ichthyophthirius</taxon>
    </lineage>
</organism>
<name>G0R3C1_ICHMU</name>
<dbReference type="PIRSF" id="PIRSF009998">
    <property type="entry name" value="DLC7"/>
    <property type="match status" value="1"/>
</dbReference>
<feature type="domain" description="Roadblock/LAMTOR2" evidence="11">
    <location>
        <begin position="4"/>
        <end position="95"/>
    </location>
</feature>
<evidence type="ECO:0000256" key="1">
    <source>
        <dbReference type="ARBA" id="ARBA00004245"/>
    </source>
</evidence>
<comment type="similarity">
    <text evidence="2 10">Belongs to the GAMAD family.</text>
</comment>
<dbReference type="InParanoid" id="G0R3C1"/>
<dbReference type="SUPFAM" id="SSF103196">
    <property type="entry name" value="Roadblock/LC7 domain"/>
    <property type="match status" value="1"/>
</dbReference>
<evidence type="ECO:0000256" key="2">
    <source>
        <dbReference type="ARBA" id="ARBA00007191"/>
    </source>
</evidence>
<dbReference type="FunFam" id="3.30.450.30:FF:000009">
    <property type="entry name" value="Dynein light chain roadblock"/>
    <property type="match status" value="1"/>
</dbReference>
<dbReference type="GeneID" id="14904111"/>
<dbReference type="GO" id="GO:0005868">
    <property type="term" value="C:cytoplasmic dynein complex"/>
    <property type="evidence" value="ECO:0007669"/>
    <property type="project" value="UniProtKB-UniRule"/>
</dbReference>
<dbReference type="GO" id="GO:0005737">
    <property type="term" value="C:cytoplasm"/>
    <property type="evidence" value="ECO:0007669"/>
    <property type="project" value="UniProtKB-UniRule"/>
</dbReference>
<evidence type="ECO:0000313" key="13">
    <source>
        <dbReference type="Proteomes" id="UP000008983"/>
    </source>
</evidence>